<dbReference type="PANTHER" id="PTHR23022:SF129">
    <property type="entry name" value="TRANSPOSABLE ELEMENT TC3 TRANSPOSASE"/>
    <property type="match status" value="1"/>
</dbReference>
<feature type="domain" description="Tc1-like transposase DDE" evidence="3">
    <location>
        <begin position="140"/>
        <end position="266"/>
    </location>
</feature>
<dbReference type="Gene3D" id="3.30.420.10">
    <property type="entry name" value="Ribonuclease H-like superfamily/Ribonuclease H"/>
    <property type="match status" value="1"/>
</dbReference>
<evidence type="ECO:0000313" key="5">
    <source>
        <dbReference type="EnsemblMetazoa" id="CJA26518.1"/>
    </source>
</evidence>
<dbReference type="Pfam" id="PF21517">
    <property type="entry name" value="HTH_Tnp_Tc3_2_like"/>
    <property type="match status" value="1"/>
</dbReference>
<evidence type="ECO:0000259" key="2">
    <source>
        <dbReference type="Pfam" id="PF11427"/>
    </source>
</evidence>
<dbReference type="InterPro" id="IPR009057">
    <property type="entry name" value="Homeodomain-like_sf"/>
</dbReference>
<dbReference type="EnsemblMetazoa" id="CJA26518.1">
    <property type="protein sequence ID" value="CJA26518.1"/>
    <property type="gene ID" value="WBGene00182090"/>
</dbReference>
<dbReference type="Gene3D" id="1.10.10.60">
    <property type="entry name" value="Homeodomain-like"/>
    <property type="match status" value="1"/>
</dbReference>
<dbReference type="GO" id="GO:0003677">
    <property type="term" value="F:DNA binding"/>
    <property type="evidence" value="ECO:0007669"/>
    <property type="project" value="InterPro"/>
</dbReference>
<dbReference type="Gene3D" id="1.10.10.10">
    <property type="entry name" value="Winged helix-like DNA-binding domain superfamily/Winged helix DNA-binding domain"/>
    <property type="match status" value="1"/>
</dbReference>
<evidence type="ECO:0000259" key="4">
    <source>
        <dbReference type="Pfam" id="PF21517"/>
    </source>
</evidence>
<comment type="subcellular location">
    <subcellularLocation>
        <location evidence="1">Nucleus</location>
    </subcellularLocation>
</comment>
<accession>A0A8R1E9S1</accession>
<dbReference type="InterPro" id="IPR036388">
    <property type="entry name" value="WH-like_DNA-bd_sf"/>
</dbReference>
<organism evidence="5 6">
    <name type="scientific">Caenorhabditis japonica</name>
    <dbReference type="NCBI Taxonomy" id="281687"/>
    <lineage>
        <taxon>Eukaryota</taxon>
        <taxon>Metazoa</taxon>
        <taxon>Ecdysozoa</taxon>
        <taxon>Nematoda</taxon>
        <taxon>Chromadorea</taxon>
        <taxon>Rhabditida</taxon>
        <taxon>Rhabditina</taxon>
        <taxon>Rhabditomorpha</taxon>
        <taxon>Rhabditoidea</taxon>
        <taxon>Rhabditidae</taxon>
        <taxon>Peloderinae</taxon>
        <taxon>Caenorhabditis</taxon>
    </lineage>
</organism>
<dbReference type="PANTHER" id="PTHR23022">
    <property type="entry name" value="TRANSPOSABLE ELEMENT-RELATED"/>
    <property type="match status" value="1"/>
</dbReference>
<evidence type="ECO:0000256" key="1">
    <source>
        <dbReference type="ARBA" id="ARBA00004123"/>
    </source>
</evidence>
<dbReference type="InterPro" id="IPR036397">
    <property type="entry name" value="RNaseH_sf"/>
</dbReference>
<dbReference type="InterPro" id="IPR052338">
    <property type="entry name" value="Transposase_5"/>
</dbReference>
<dbReference type="SUPFAM" id="SSF46689">
    <property type="entry name" value="Homeodomain-like"/>
    <property type="match status" value="2"/>
</dbReference>
<reference evidence="5" key="2">
    <citation type="submission" date="2022-06" db="UniProtKB">
        <authorList>
            <consortium name="EnsemblMetazoa"/>
        </authorList>
    </citation>
    <scope>IDENTIFICATION</scope>
    <source>
        <strain evidence="5">DF5081</strain>
    </source>
</reference>
<dbReference type="Pfam" id="PF13358">
    <property type="entry name" value="DDE_3"/>
    <property type="match status" value="1"/>
</dbReference>
<dbReference type="Proteomes" id="UP000005237">
    <property type="component" value="Unassembled WGS sequence"/>
</dbReference>
<dbReference type="Pfam" id="PF11427">
    <property type="entry name" value="HTH_Tnp_Tc3_1"/>
    <property type="match status" value="1"/>
</dbReference>
<name>A0A8R1E9S1_CAEJA</name>
<sequence>MGRAPLLTVAEQAQISVMHQLGSSLHKISRYVKKSRSAIRSYLNNPLNYGKNISTGRPRKVTSRDERNIIRVVSDSPKSLNDVRAELNLSVCKQTVHNVITRSGTIVRQKMAKVPKMTDRHKTARLDFVKANLGTKWENILFSDEKKWNLDGPDGNRSYWRDLRKEPQLFSKRNFGGGSLMTWIGFCNGKKMELQFISTKENSISYQRTLQNFIVPFFRNRRNTHLFQQDNAAVHISNSTMASFSAKRIKVLQWPACSPDLNPVEN</sequence>
<protein>
    <recommendedName>
        <fullName evidence="7">Tc3 transposase DNA binding domain-containing protein</fullName>
    </recommendedName>
</protein>
<feature type="domain" description="Tc3 transposase DNA binding" evidence="2">
    <location>
        <begin position="10"/>
        <end position="50"/>
    </location>
</feature>
<feature type="domain" description="Transposable element Tc3 transposase-like DNA-binding HTH" evidence="4">
    <location>
        <begin position="64"/>
        <end position="103"/>
    </location>
</feature>
<reference evidence="6" key="1">
    <citation type="submission" date="2010-08" db="EMBL/GenBank/DDBJ databases">
        <authorList>
            <consortium name="Caenorhabditis japonica Sequencing Consortium"/>
            <person name="Wilson R.K."/>
        </authorList>
    </citation>
    <scope>NUCLEOTIDE SEQUENCE [LARGE SCALE GENOMIC DNA]</scope>
    <source>
        <strain evidence="6">DF5081</strain>
    </source>
</reference>
<dbReference type="GO" id="GO:0005634">
    <property type="term" value="C:nucleus"/>
    <property type="evidence" value="ECO:0007669"/>
    <property type="project" value="UniProtKB-SubCell"/>
</dbReference>
<keyword evidence="6" id="KW-1185">Reference proteome</keyword>
<evidence type="ECO:0000313" key="6">
    <source>
        <dbReference type="Proteomes" id="UP000005237"/>
    </source>
</evidence>
<dbReference type="InterPro" id="IPR025898">
    <property type="entry name" value="Tc3_transposase_DNA-bd_dom"/>
</dbReference>
<evidence type="ECO:0008006" key="7">
    <source>
        <dbReference type="Google" id="ProtNLM"/>
    </source>
</evidence>
<proteinExistence type="predicted"/>
<dbReference type="InterPro" id="IPR048703">
    <property type="entry name" value="Tnp_Tc3-like_HTH"/>
</dbReference>
<evidence type="ECO:0000259" key="3">
    <source>
        <dbReference type="Pfam" id="PF13358"/>
    </source>
</evidence>
<dbReference type="InterPro" id="IPR038717">
    <property type="entry name" value="Tc1-like_DDE_dom"/>
</dbReference>
<dbReference type="AlphaFoldDB" id="A0A8R1E9S1"/>